<dbReference type="AlphaFoldDB" id="A0A3D9L435"/>
<proteinExistence type="predicted"/>
<evidence type="ECO:0000313" key="2">
    <source>
        <dbReference type="EMBL" id="REE00178.1"/>
    </source>
</evidence>
<name>A0A3D9L435_MARFU</name>
<evidence type="ECO:0008006" key="4">
    <source>
        <dbReference type="Google" id="ProtNLM"/>
    </source>
</evidence>
<protein>
    <recommendedName>
        <fullName evidence="4">VPDSG-CTERM protein sorting domain-containing protein</fullName>
    </recommendedName>
</protein>
<organism evidence="2 3">
    <name type="scientific">Marinoscillum furvescens DSM 4134</name>
    <dbReference type="NCBI Taxonomy" id="1122208"/>
    <lineage>
        <taxon>Bacteria</taxon>
        <taxon>Pseudomonadati</taxon>
        <taxon>Bacteroidota</taxon>
        <taxon>Cytophagia</taxon>
        <taxon>Cytophagales</taxon>
        <taxon>Reichenbachiellaceae</taxon>
        <taxon>Marinoscillum</taxon>
    </lineage>
</organism>
<gene>
    <name evidence="2" type="ORF">C7460_106117</name>
</gene>
<feature type="signal peptide" evidence="1">
    <location>
        <begin position="1"/>
        <end position="22"/>
    </location>
</feature>
<accession>A0A3D9L435</accession>
<evidence type="ECO:0000256" key="1">
    <source>
        <dbReference type="SAM" id="SignalP"/>
    </source>
</evidence>
<sequence length="55" mass="5635">MKTSYISLSVLMILVVVAPALAQGAPPATPIDGGLTALLAAGGLYGIKKIRDLRK</sequence>
<keyword evidence="1" id="KW-0732">Signal</keyword>
<dbReference type="Proteomes" id="UP000256779">
    <property type="component" value="Unassembled WGS sequence"/>
</dbReference>
<reference evidence="2 3" key="1">
    <citation type="submission" date="2018-07" db="EMBL/GenBank/DDBJ databases">
        <title>Genomic Encyclopedia of Type Strains, Phase IV (KMG-IV): sequencing the most valuable type-strain genomes for metagenomic binning, comparative biology and taxonomic classification.</title>
        <authorList>
            <person name="Goeker M."/>
        </authorList>
    </citation>
    <scope>NUCLEOTIDE SEQUENCE [LARGE SCALE GENOMIC DNA]</scope>
    <source>
        <strain evidence="2 3">DSM 4134</strain>
    </source>
</reference>
<feature type="chain" id="PRO_5017536839" description="VPDSG-CTERM protein sorting domain-containing protein" evidence="1">
    <location>
        <begin position="23"/>
        <end position="55"/>
    </location>
</feature>
<dbReference type="InterPro" id="IPR058207">
    <property type="entry name" value="PID_CTERM"/>
</dbReference>
<evidence type="ECO:0000313" key="3">
    <source>
        <dbReference type="Proteomes" id="UP000256779"/>
    </source>
</evidence>
<dbReference type="RefSeq" id="WP_170147942.1">
    <property type="nucleotide sequence ID" value="NZ_QREG01000006.1"/>
</dbReference>
<dbReference type="NCBIfam" id="NF046080">
    <property type="entry name" value="PID_CTERM"/>
    <property type="match status" value="1"/>
</dbReference>
<dbReference type="EMBL" id="QREG01000006">
    <property type="protein sequence ID" value="REE00178.1"/>
    <property type="molecule type" value="Genomic_DNA"/>
</dbReference>
<keyword evidence="3" id="KW-1185">Reference proteome</keyword>
<comment type="caution">
    <text evidence="2">The sequence shown here is derived from an EMBL/GenBank/DDBJ whole genome shotgun (WGS) entry which is preliminary data.</text>
</comment>